<dbReference type="Proteomes" id="UP000248349">
    <property type="component" value="Unassembled WGS sequence"/>
</dbReference>
<dbReference type="InterPro" id="IPR043128">
    <property type="entry name" value="Rev_trsase/Diguanyl_cyclase"/>
</dbReference>
<organism evidence="1 2">
    <name type="scientific">Aspergillus saccharolyticus JOP 1030-1</name>
    <dbReference type="NCBI Taxonomy" id="1450539"/>
    <lineage>
        <taxon>Eukaryota</taxon>
        <taxon>Fungi</taxon>
        <taxon>Dikarya</taxon>
        <taxon>Ascomycota</taxon>
        <taxon>Pezizomycotina</taxon>
        <taxon>Eurotiomycetes</taxon>
        <taxon>Eurotiomycetidae</taxon>
        <taxon>Eurotiales</taxon>
        <taxon>Aspergillaceae</taxon>
        <taxon>Aspergillus</taxon>
        <taxon>Aspergillus subgen. Circumdati</taxon>
    </lineage>
</organism>
<reference evidence="1 2" key="1">
    <citation type="submission" date="2016-12" db="EMBL/GenBank/DDBJ databases">
        <title>The genomes of Aspergillus section Nigri reveals drivers in fungal speciation.</title>
        <authorList>
            <consortium name="DOE Joint Genome Institute"/>
            <person name="Vesth T.C."/>
            <person name="Nybo J."/>
            <person name="Theobald S."/>
            <person name="Brandl J."/>
            <person name="Frisvad J.C."/>
            <person name="Nielsen K.F."/>
            <person name="Lyhne E.K."/>
            <person name="Kogle M.E."/>
            <person name="Kuo A."/>
            <person name="Riley R."/>
            <person name="Clum A."/>
            <person name="Nolan M."/>
            <person name="Lipzen A."/>
            <person name="Salamov A."/>
            <person name="Henrissat B."/>
            <person name="Wiebenga A."/>
            <person name="De Vries R.P."/>
            <person name="Grigoriev I.V."/>
            <person name="Mortensen U.H."/>
            <person name="Andersen M.R."/>
            <person name="Baker S.E."/>
        </authorList>
    </citation>
    <scope>NUCLEOTIDE SEQUENCE [LARGE SCALE GENOMIC DNA]</scope>
    <source>
        <strain evidence="1 2">JOP 1030-1</strain>
    </source>
</reference>
<sequence length="61" mass="7358">KSSTRALILFISKKNNSLYLYIDFRNLNRIFIKNYYSLYLILEILNKIKFLKINTSLKLIL</sequence>
<protein>
    <recommendedName>
        <fullName evidence="3">Reverse transcriptase domain-containing protein</fullName>
    </recommendedName>
</protein>
<dbReference type="Gene3D" id="3.30.70.270">
    <property type="match status" value="1"/>
</dbReference>
<dbReference type="STRING" id="1450539.A0A318ZZ46"/>
<evidence type="ECO:0000313" key="1">
    <source>
        <dbReference type="EMBL" id="PYH40632.1"/>
    </source>
</evidence>
<gene>
    <name evidence="1" type="ORF">BP01DRAFT_307788</name>
</gene>
<dbReference type="AlphaFoldDB" id="A0A318ZZ46"/>
<proteinExistence type="predicted"/>
<dbReference type="EMBL" id="KZ821280">
    <property type="protein sequence ID" value="PYH40632.1"/>
    <property type="molecule type" value="Genomic_DNA"/>
</dbReference>
<dbReference type="OrthoDB" id="4488294at2759"/>
<dbReference type="SUPFAM" id="SSF56672">
    <property type="entry name" value="DNA/RNA polymerases"/>
    <property type="match status" value="1"/>
</dbReference>
<evidence type="ECO:0008006" key="3">
    <source>
        <dbReference type="Google" id="ProtNLM"/>
    </source>
</evidence>
<feature type="non-terminal residue" evidence="1">
    <location>
        <position position="1"/>
    </location>
</feature>
<keyword evidence="2" id="KW-1185">Reference proteome</keyword>
<dbReference type="RefSeq" id="XP_025426614.1">
    <property type="nucleotide sequence ID" value="XM_025572311.1"/>
</dbReference>
<dbReference type="Gene3D" id="3.10.10.10">
    <property type="entry name" value="HIV Type 1 Reverse Transcriptase, subunit A, domain 1"/>
    <property type="match status" value="1"/>
</dbReference>
<name>A0A318ZZ46_9EURO</name>
<evidence type="ECO:0000313" key="2">
    <source>
        <dbReference type="Proteomes" id="UP000248349"/>
    </source>
</evidence>
<accession>A0A318ZZ46</accession>
<dbReference type="GeneID" id="37073539"/>
<dbReference type="InterPro" id="IPR043502">
    <property type="entry name" value="DNA/RNA_pol_sf"/>
</dbReference>